<organism evidence="2">
    <name type="scientific">marine metagenome</name>
    <dbReference type="NCBI Taxonomy" id="408172"/>
    <lineage>
        <taxon>unclassified sequences</taxon>
        <taxon>metagenomes</taxon>
        <taxon>ecological metagenomes</taxon>
    </lineage>
</organism>
<feature type="non-terminal residue" evidence="2">
    <location>
        <position position="24"/>
    </location>
</feature>
<evidence type="ECO:0000313" key="2">
    <source>
        <dbReference type="EMBL" id="SVE59721.1"/>
    </source>
</evidence>
<feature type="region of interest" description="Disordered" evidence="1">
    <location>
        <begin position="1"/>
        <end position="24"/>
    </location>
</feature>
<sequence length="24" mass="2897">MLTKPVKRDLKHNRTIKGKGYKRE</sequence>
<evidence type="ECO:0000256" key="1">
    <source>
        <dbReference type="SAM" id="MobiDB-lite"/>
    </source>
</evidence>
<feature type="compositionally biased region" description="Basic residues" evidence="1">
    <location>
        <begin position="9"/>
        <end position="24"/>
    </location>
</feature>
<dbReference type="EMBL" id="UINC01228422">
    <property type="protein sequence ID" value="SVE59721.1"/>
    <property type="molecule type" value="Genomic_DNA"/>
</dbReference>
<proteinExistence type="predicted"/>
<dbReference type="AlphaFoldDB" id="A0A383ESH7"/>
<gene>
    <name evidence="2" type="ORF">METZ01_LOCUS512575</name>
</gene>
<protein>
    <submittedName>
        <fullName evidence="2">Uncharacterized protein</fullName>
    </submittedName>
</protein>
<accession>A0A383ESH7</accession>
<name>A0A383ESH7_9ZZZZ</name>
<reference evidence="2" key="1">
    <citation type="submission" date="2018-05" db="EMBL/GenBank/DDBJ databases">
        <authorList>
            <person name="Lanie J.A."/>
            <person name="Ng W.-L."/>
            <person name="Kazmierczak K.M."/>
            <person name="Andrzejewski T.M."/>
            <person name="Davidsen T.M."/>
            <person name="Wayne K.J."/>
            <person name="Tettelin H."/>
            <person name="Glass J.I."/>
            <person name="Rusch D."/>
            <person name="Podicherti R."/>
            <person name="Tsui H.-C.T."/>
            <person name="Winkler M.E."/>
        </authorList>
    </citation>
    <scope>NUCLEOTIDE SEQUENCE</scope>
</reference>